<dbReference type="Proteomes" id="UP001652620">
    <property type="component" value="Chromosome 4"/>
</dbReference>
<feature type="region of interest" description="Disordered" evidence="1">
    <location>
        <begin position="109"/>
        <end position="135"/>
    </location>
</feature>
<sequence>MYIQRKMRNTSLLLIFSVCLSLTLVAVTFQQTEALRRIKRGSTVSQNKTKLSSDLLSDIRNTSTDVHFSGHSTTALDNHEGIKSRNEHTWAKKAVAAVEHAIDQAFASLSHKSDAEKTKRSAHIPSKPKDGSITTNDVHMTALSHLLAKRGIGSRIFEDMQREAEFAAGESPAEVLIIDNAFQPMMGMPHGINSYALHQPNLRNVGSSLKHLAEISKESKLNNQHSPKLTSYTSDVMAIKHSNDNGISELNGNKEVAVVKNNKRSDNNDDDSRGEYKTVDSHKRNNDHVTLTIGAHNEEAKHNSINNNNNHIKSNNDELIAGKSHSTNTLQQHSQQLQPQKLEEQPLESKDSFPSLLSHSQKSVDGIGVTNKLQEESEGLQQRKKHENDKSAEVGNTHNVQQATALATPHQQQVQFVKHSNGKMLPMESFLKFANMMLYKMGADGIPMHAQGAQLAVSGNPTTSVISIGPIVDGAEEAGTMDYLYNPFEPQLNFLRNPGSFVAPPTLMGGSTNTALVSRPYLLPPYSLASSNQPINFIENALDLLLNAEDEGNDEMELVCPIHHPKKKSSDGNVDGKDKDGVIQVCSCRFFKKNKN</sequence>
<dbReference type="AlphaFoldDB" id="A0A6I9VQL2"/>
<proteinExistence type="predicted"/>
<evidence type="ECO:0000256" key="1">
    <source>
        <dbReference type="SAM" id="MobiDB-lite"/>
    </source>
</evidence>
<evidence type="ECO:0000313" key="4">
    <source>
        <dbReference type="RefSeq" id="XP_011213159.2"/>
    </source>
</evidence>
<reference evidence="4" key="1">
    <citation type="submission" date="2025-08" db="UniProtKB">
        <authorList>
            <consortium name="RefSeq"/>
        </authorList>
    </citation>
    <scope>IDENTIFICATION</scope>
    <source>
        <tissue evidence="4">Adult</tissue>
    </source>
</reference>
<feature type="compositionally biased region" description="Low complexity" evidence="1">
    <location>
        <begin position="330"/>
        <end position="340"/>
    </location>
</feature>
<organism evidence="3 4">
    <name type="scientific">Bactrocera dorsalis</name>
    <name type="common">Oriental fruit fly</name>
    <name type="synonym">Dacus dorsalis</name>
    <dbReference type="NCBI Taxonomy" id="27457"/>
    <lineage>
        <taxon>Eukaryota</taxon>
        <taxon>Metazoa</taxon>
        <taxon>Ecdysozoa</taxon>
        <taxon>Arthropoda</taxon>
        <taxon>Hexapoda</taxon>
        <taxon>Insecta</taxon>
        <taxon>Pterygota</taxon>
        <taxon>Neoptera</taxon>
        <taxon>Endopterygota</taxon>
        <taxon>Diptera</taxon>
        <taxon>Brachycera</taxon>
        <taxon>Muscomorpha</taxon>
        <taxon>Tephritoidea</taxon>
        <taxon>Tephritidae</taxon>
        <taxon>Bactrocera</taxon>
        <taxon>Bactrocera</taxon>
    </lineage>
</organism>
<feature type="region of interest" description="Disordered" evidence="1">
    <location>
        <begin position="259"/>
        <end position="287"/>
    </location>
</feature>
<feature type="chain" id="PRO_5045313720" evidence="2">
    <location>
        <begin position="35"/>
        <end position="596"/>
    </location>
</feature>
<keyword evidence="2" id="KW-0732">Signal</keyword>
<feature type="region of interest" description="Disordered" evidence="1">
    <location>
        <begin position="326"/>
        <end position="366"/>
    </location>
</feature>
<evidence type="ECO:0000256" key="2">
    <source>
        <dbReference type="SAM" id="SignalP"/>
    </source>
</evidence>
<dbReference type="RefSeq" id="XP_011213159.2">
    <property type="nucleotide sequence ID" value="XM_011214857.4"/>
</dbReference>
<name>A0A6I9VQL2_BACDO</name>
<dbReference type="OrthoDB" id="8070451at2759"/>
<feature type="compositionally biased region" description="Basic and acidic residues" evidence="1">
    <location>
        <begin position="263"/>
        <end position="287"/>
    </location>
</feature>
<feature type="signal peptide" evidence="2">
    <location>
        <begin position="1"/>
        <end position="34"/>
    </location>
</feature>
<protein>
    <submittedName>
        <fullName evidence="4">Uncharacterized protein LOC105232948 isoform X1</fullName>
    </submittedName>
</protein>
<dbReference type="InParanoid" id="A0A6I9VQL2"/>
<feature type="compositionally biased region" description="Basic and acidic residues" evidence="1">
    <location>
        <begin position="341"/>
        <end position="351"/>
    </location>
</feature>
<dbReference type="KEGG" id="bdr:105232948"/>
<dbReference type="GeneID" id="105232948"/>
<gene>
    <name evidence="4" type="primary">LOC105232948</name>
</gene>
<accession>A0A6I9VQL2</accession>
<evidence type="ECO:0000313" key="3">
    <source>
        <dbReference type="Proteomes" id="UP001652620"/>
    </source>
</evidence>
<keyword evidence="3" id="KW-1185">Reference proteome</keyword>